<proteinExistence type="predicted"/>
<gene>
    <name evidence="2" type="ORF">JM658_07700</name>
</gene>
<evidence type="ECO:0000313" key="3">
    <source>
        <dbReference type="Proteomes" id="UP000829517"/>
    </source>
</evidence>
<dbReference type="RefSeq" id="WP_236958676.1">
    <property type="nucleotide sequence ID" value="NZ_JAETXX010000003.1"/>
</dbReference>
<feature type="chain" id="PRO_5046978222" evidence="1">
    <location>
        <begin position="19"/>
        <end position="145"/>
    </location>
</feature>
<keyword evidence="1" id="KW-0732">Signal</keyword>
<accession>A0ABS9J2S4</accession>
<comment type="caution">
    <text evidence="2">The sequence shown here is derived from an EMBL/GenBank/DDBJ whole genome shotgun (WGS) entry which is preliminary data.</text>
</comment>
<organism evidence="2 3">
    <name type="scientific">Joostella atrarenae</name>
    <dbReference type="NCBI Taxonomy" id="679257"/>
    <lineage>
        <taxon>Bacteria</taxon>
        <taxon>Pseudomonadati</taxon>
        <taxon>Bacteroidota</taxon>
        <taxon>Flavobacteriia</taxon>
        <taxon>Flavobacteriales</taxon>
        <taxon>Flavobacteriaceae</taxon>
        <taxon>Joostella</taxon>
    </lineage>
</organism>
<reference evidence="2 3" key="1">
    <citation type="submission" date="2021-01" db="EMBL/GenBank/DDBJ databases">
        <title>Genome sequencing of Joostella atrarenae M1-2 (= KCTC 23194).</title>
        <authorList>
            <person name="Zakaria M.R."/>
            <person name="Lam M.Q."/>
            <person name="Chong C.S."/>
        </authorList>
    </citation>
    <scope>NUCLEOTIDE SEQUENCE [LARGE SCALE GENOMIC DNA]</scope>
    <source>
        <strain evidence="2 3">M1-2</strain>
    </source>
</reference>
<dbReference type="Proteomes" id="UP000829517">
    <property type="component" value="Unassembled WGS sequence"/>
</dbReference>
<keyword evidence="3" id="KW-1185">Reference proteome</keyword>
<evidence type="ECO:0000313" key="2">
    <source>
        <dbReference type="EMBL" id="MCF8714710.1"/>
    </source>
</evidence>
<name>A0ABS9J2S4_9FLAO</name>
<sequence>MKTYFFILSFLFQILVSAQNKALYFTGDFRFRIEQDWDSRKADGTYREDRTRLRYRARLGAFYNYNEIVSFGVRIRTGNPIKQQDPQLTLGDNSKEFGLLPIGFERIYAKFNTDWFSAWIGKNTFPFKKNTNYFGVITCFQRVSP</sequence>
<dbReference type="EMBL" id="JAETXX010000003">
    <property type="protein sequence ID" value="MCF8714710.1"/>
    <property type="molecule type" value="Genomic_DNA"/>
</dbReference>
<evidence type="ECO:0000256" key="1">
    <source>
        <dbReference type="SAM" id="SignalP"/>
    </source>
</evidence>
<protein>
    <submittedName>
        <fullName evidence="2">Porin</fullName>
    </submittedName>
</protein>
<feature type="signal peptide" evidence="1">
    <location>
        <begin position="1"/>
        <end position="18"/>
    </location>
</feature>